<dbReference type="EMBL" id="NJHN03000012">
    <property type="protein sequence ID" value="KAH9426045.1"/>
    <property type="molecule type" value="Genomic_DNA"/>
</dbReference>
<name>A0ABQ8JUA2_DERPT</name>
<evidence type="ECO:0000259" key="5">
    <source>
        <dbReference type="SMART" id="SM00082"/>
    </source>
</evidence>
<dbReference type="SUPFAM" id="SSF52058">
    <property type="entry name" value="L domain-like"/>
    <property type="match status" value="1"/>
</dbReference>
<feature type="domain" description="LRRCT" evidence="5">
    <location>
        <begin position="367"/>
        <end position="415"/>
    </location>
</feature>
<evidence type="ECO:0000313" key="6">
    <source>
        <dbReference type="EMBL" id="KAH9426045.1"/>
    </source>
</evidence>
<reference evidence="6 7" key="1">
    <citation type="journal article" date="2018" name="J. Allergy Clin. Immunol.">
        <title>High-quality assembly of Dermatophagoides pteronyssinus genome and transcriptome reveals a wide range of novel allergens.</title>
        <authorList>
            <person name="Liu X.Y."/>
            <person name="Yang K.Y."/>
            <person name="Wang M.Q."/>
            <person name="Kwok J.S."/>
            <person name="Zeng X."/>
            <person name="Yang Z."/>
            <person name="Xiao X.J."/>
            <person name="Lau C.P."/>
            <person name="Li Y."/>
            <person name="Huang Z.M."/>
            <person name="Ba J.G."/>
            <person name="Yim A.K."/>
            <person name="Ouyang C.Y."/>
            <person name="Ngai S.M."/>
            <person name="Chan T.F."/>
            <person name="Leung E.L."/>
            <person name="Liu L."/>
            <person name="Liu Z.G."/>
            <person name="Tsui S.K."/>
        </authorList>
    </citation>
    <scope>NUCLEOTIDE SEQUENCE [LARGE SCALE GENOMIC DNA]</scope>
    <source>
        <strain evidence="6">Derp</strain>
    </source>
</reference>
<dbReference type="InterPro" id="IPR032675">
    <property type="entry name" value="LRR_dom_sf"/>
</dbReference>
<dbReference type="InterPro" id="IPR003591">
    <property type="entry name" value="Leu-rich_rpt_typical-subtyp"/>
</dbReference>
<dbReference type="SMART" id="SM00369">
    <property type="entry name" value="LRR_TYP"/>
    <property type="match status" value="8"/>
</dbReference>
<keyword evidence="7" id="KW-1185">Reference proteome</keyword>
<dbReference type="SMART" id="SM00082">
    <property type="entry name" value="LRRCT"/>
    <property type="match status" value="1"/>
</dbReference>
<keyword evidence="3" id="KW-0677">Repeat</keyword>
<evidence type="ECO:0000313" key="7">
    <source>
        <dbReference type="Proteomes" id="UP000887458"/>
    </source>
</evidence>
<accession>A0ABQ8JUA2</accession>
<dbReference type="PANTHER" id="PTHR24366">
    <property type="entry name" value="IG(IMMUNOGLOBULIN) AND LRR(LEUCINE RICH REPEAT) DOMAINS"/>
    <property type="match status" value="1"/>
</dbReference>
<dbReference type="SMART" id="SM00365">
    <property type="entry name" value="LRR_SD22"/>
    <property type="match status" value="5"/>
</dbReference>
<dbReference type="PRINTS" id="PR00019">
    <property type="entry name" value="LEURICHRPT"/>
</dbReference>
<dbReference type="Pfam" id="PF00560">
    <property type="entry name" value="LRR_1"/>
    <property type="match status" value="1"/>
</dbReference>
<keyword evidence="4" id="KW-0472">Membrane</keyword>
<dbReference type="PROSITE" id="PS51450">
    <property type="entry name" value="LRR"/>
    <property type="match status" value="4"/>
</dbReference>
<comment type="caution">
    <text evidence="6">The sequence shown here is derived from an EMBL/GenBank/DDBJ whole genome shotgun (WGS) entry which is preliminary data.</text>
</comment>
<dbReference type="Gene3D" id="3.80.10.10">
    <property type="entry name" value="Ribonuclease Inhibitor"/>
    <property type="match status" value="3"/>
</dbReference>
<dbReference type="Pfam" id="PF13855">
    <property type="entry name" value="LRR_8"/>
    <property type="match status" value="3"/>
</dbReference>
<keyword evidence="1" id="KW-0433">Leucine-rich repeat</keyword>
<dbReference type="PANTHER" id="PTHR24366:SF168">
    <property type="entry name" value="GH22922P-RELATED"/>
    <property type="match status" value="1"/>
</dbReference>
<evidence type="ECO:0000256" key="4">
    <source>
        <dbReference type="SAM" id="Phobius"/>
    </source>
</evidence>
<protein>
    <submittedName>
        <fullName evidence="6">Leucine rich repeat</fullName>
    </submittedName>
</protein>
<keyword evidence="4" id="KW-0812">Transmembrane</keyword>
<organism evidence="6 7">
    <name type="scientific">Dermatophagoides pteronyssinus</name>
    <name type="common">European house dust mite</name>
    <dbReference type="NCBI Taxonomy" id="6956"/>
    <lineage>
        <taxon>Eukaryota</taxon>
        <taxon>Metazoa</taxon>
        <taxon>Ecdysozoa</taxon>
        <taxon>Arthropoda</taxon>
        <taxon>Chelicerata</taxon>
        <taxon>Arachnida</taxon>
        <taxon>Acari</taxon>
        <taxon>Acariformes</taxon>
        <taxon>Sarcoptiformes</taxon>
        <taxon>Astigmata</taxon>
        <taxon>Psoroptidia</taxon>
        <taxon>Analgoidea</taxon>
        <taxon>Pyroglyphidae</taxon>
        <taxon>Dermatophagoidinae</taxon>
        <taxon>Dermatophagoides</taxon>
    </lineage>
</organism>
<reference evidence="6 7" key="2">
    <citation type="journal article" date="2022" name="Mol. Biol. Evol.">
        <title>Comparative Genomics Reveals Insights into the Divergent Evolution of Astigmatic Mites and Household Pest Adaptations.</title>
        <authorList>
            <person name="Xiong Q."/>
            <person name="Wan A.T."/>
            <person name="Liu X."/>
            <person name="Fung C.S."/>
            <person name="Xiao X."/>
            <person name="Malainual N."/>
            <person name="Hou J."/>
            <person name="Wang L."/>
            <person name="Wang M."/>
            <person name="Yang K.Y."/>
            <person name="Cui Y."/>
            <person name="Leung E.L."/>
            <person name="Nong W."/>
            <person name="Shin S.K."/>
            <person name="Au S.W."/>
            <person name="Jeong K.Y."/>
            <person name="Chew F.T."/>
            <person name="Hui J.H."/>
            <person name="Leung T.F."/>
            <person name="Tungtrongchitr A."/>
            <person name="Zhong N."/>
            <person name="Liu Z."/>
            <person name="Tsui S.K."/>
        </authorList>
    </citation>
    <scope>NUCLEOTIDE SEQUENCE [LARGE SCALE GENOMIC DNA]</scope>
    <source>
        <strain evidence="6">Derp</strain>
    </source>
</reference>
<sequence length="475" mass="55365">MYDNYEKKTRNKVLLFAVPIRFHSFLWNPTTIKQQSTTTTTNNNNSSDVCSKLCSCIDYDTGVNGHPNKFVDCSRRRLTKVPIAKTIPVNIQHLDLSMNNLTVVEKFEKFEKLNRLSLAINGLHQIDNFAFEQLPKLENLDLSYNELAEIPATLFEGLDELQSLNLSNNLLKYLPKELFKSNGYLHELNLAHNRINFIQPDLFSPLSELQILSLANNHFYSIASGLFHRLEKLEILDLSGNNLHSVPTNALYLLKRLQFIDLSENPIHTLNAASFNQLTSLRELTLNKMPDLVRIEKRTFSTLKNLERLNIEDNPHLSTIDENAFMGMFNRQTITIKYVSLRRNVLSRLSEKTLPFCNLTQLDLRQNPWNCDCNIRWMHYCHGSTEFEKDIKCSQPEPYSGQELVAIEPKNFRCKNNQYNETRYLFFLSLFFMTGLFISIIMLIFREKIIQLYGKRHRTNEGSIYYVRAQSEQLE</sequence>
<evidence type="ECO:0000256" key="2">
    <source>
        <dbReference type="ARBA" id="ARBA00022729"/>
    </source>
</evidence>
<gene>
    <name evidence="6" type="primary">lron-7_2</name>
    <name evidence="6" type="ORF">DERP_006985</name>
</gene>
<dbReference type="Proteomes" id="UP000887458">
    <property type="component" value="Unassembled WGS sequence"/>
</dbReference>
<evidence type="ECO:0000256" key="3">
    <source>
        <dbReference type="ARBA" id="ARBA00022737"/>
    </source>
</evidence>
<keyword evidence="2" id="KW-0732">Signal</keyword>
<proteinExistence type="predicted"/>
<feature type="transmembrane region" description="Helical" evidence="4">
    <location>
        <begin position="424"/>
        <end position="445"/>
    </location>
</feature>
<keyword evidence="4" id="KW-1133">Transmembrane helix</keyword>
<dbReference type="InterPro" id="IPR001611">
    <property type="entry name" value="Leu-rich_rpt"/>
</dbReference>
<dbReference type="SMART" id="SM00364">
    <property type="entry name" value="LRR_BAC"/>
    <property type="match status" value="4"/>
</dbReference>
<evidence type="ECO:0000256" key="1">
    <source>
        <dbReference type="ARBA" id="ARBA00022614"/>
    </source>
</evidence>
<dbReference type="InterPro" id="IPR000483">
    <property type="entry name" value="Cys-rich_flank_reg_C"/>
</dbReference>